<organism evidence="2">
    <name type="scientific">Solanum chacoense</name>
    <name type="common">Chaco potato</name>
    <dbReference type="NCBI Taxonomy" id="4108"/>
    <lineage>
        <taxon>Eukaryota</taxon>
        <taxon>Viridiplantae</taxon>
        <taxon>Streptophyta</taxon>
        <taxon>Embryophyta</taxon>
        <taxon>Tracheophyta</taxon>
        <taxon>Spermatophyta</taxon>
        <taxon>Magnoliopsida</taxon>
        <taxon>eudicotyledons</taxon>
        <taxon>Gunneridae</taxon>
        <taxon>Pentapetalae</taxon>
        <taxon>asterids</taxon>
        <taxon>lamiids</taxon>
        <taxon>Solanales</taxon>
        <taxon>Solanaceae</taxon>
        <taxon>Solanoideae</taxon>
        <taxon>Solaneae</taxon>
        <taxon>Solanum</taxon>
    </lineage>
</organism>
<protein>
    <submittedName>
        <fullName evidence="2">Putative ovule protein</fullName>
    </submittedName>
</protein>
<name>A0A0V0HGW7_SOLCH</name>
<keyword evidence="1" id="KW-1133">Transmembrane helix</keyword>
<accession>A0A0V0HGW7</accession>
<dbReference type="EMBL" id="GEDG01022001">
    <property type="protein sequence ID" value="JAP17852.1"/>
    <property type="molecule type" value="Transcribed_RNA"/>
</dbReference>
<keyword evidence="1" id="KW-0472">Membrane</keyword>
<proteinExistence type="predicted"/>
<feature type="transmembrane region" description="Helical" evidence="1">
    <location>
        <begin position="38"/>
        <end position="64"/>
    </location>
</feature>
<dbReference type="AlphaFoldDB" id="A0A0V0HGW7"/>
<evidence type="ECO:0000313" key="2">
    <source>
        <dbReference type="EMBL" id="JAP19368.1"/>
    </source>
</evidence>
<keyword evidence="1" id="KW-0812">Transmembrane</keyword>
<sequence>MPLPLILWLKNALTSILWSKNAPIVTKWVKNALFRINILFFLFKHIFVLIKILLKNTILVFFLLKSL</sequence>
<reference evidence="2" key="1">
    <citation type="submission" date="2015-12" db="EMBL/GenBank/DDBJ databases">
        <title>Gene expression during late stages of embryo sac development: a critical building block for successful pollen-pistil interactions.</title>
        <authorList>
            <person name="Liu Y."/>
            <person name="Joly V."/>
            <person name="Sabar M."/>
            <person name="Matton D.P."/>
        </authorList>
    </citation>
    <scope>NUCLEOTIDE SEQUENCE</scope>
</reference>
<dbReference type="EMBL" id="GEDG01020137">
    <property type="protein sequence ID" value="JAP19368.1"/>
    <property type="molecule type" value="Transcribed_RNA"/>
</dbReference>
<evidence type="ECO:0000256" key="1">
    <source>
        <dbReference type="SAM" id="Phobius"/>
    </source>
</evidence>